<reference evidence="1 2" key="1">
    <citation type="journal article" date="2016" name="Nat. Commun.">
        <title>Thousands of microbial genomes shed light on interconnected biogeochemical processes in an aquifer system.</title>
        <authorList>
            <person name="Anantharaman K."/>
            <person name="Brown C.T."/>
            <person name="Hug L.A."/>
            <person name="Sharon I."/>
            <person name="Castelle C.J."/>
            <person name="Probst A.J."/>
            <person name="Thomas B.C."/>
            <person name="Singh A."/>
            <person name="Wilkins M.J."/>
            <person name="Karaoz U."/>
            <person name="Brodie E.L."/>
            <person name="Williams K.H."/>
            <person name="Hubbard S.S."/>
            <person name="Banfield J.F."/>
        </authorList>
    </citation>
    <scope>NUCLEOTIDE SEQUENCE [LARGE SCALE GENOMIC DNA]</scope>
</reference>
<dbReference type="STRING" id="1798491.A3C87_03740"/>
<sequence length="231" mass="25745">MYVRNATIADLDAIMAVEETSFGEGVAEEAMATREQMHARIAMFERSGFPEGFLVAEEDGCIFGYIVMFPTVLTPDECVSWDKATNYGNLTGVFDVTAQNTFIVSLAAVSRAPESTSLLLVHKAFVSRLQRLRAYGYQKDYCMFCARMPGYAQAHKKTGITPEEYWCLEDGDGNPQDPLLRIFYHMTTEKPRRLLRDGYLPDISSGGHGVLFALEDPVANINALAQLMCNK</sequence>
<dbReference type="Gene3D" id="3.40.630.30">
    <property type="match status" value="1"/>
</dbReference>
<protein>
    <recommendedName>
        <fullName evidence="3">N-acetyltransferase domain-containing protein</fullName>
    </recommendedName>
</protein>
<evidence type="ECO:0008006" key="3">
    <source>
        <dbReference type="Google" id="ProtNLM"/>
    </source>
</evidence>
<name>A0A1F6DIZ4_9BACT</name>
<proteinExistence type="predicted"/>
<evidence type="ECO:0000313" key="1">
    <source>
        <dbReference type="EMBL" id="OGG61290.1"/>
    </source>
</evidence>
<accession>A0A1F6DIZ4</accession>
<gene>
    <name evidence="1" type="ORF">A3C87_03740</name>
</gene>
<dbReference type="EMBL" id="MFLE01000021">
    <property type="protein sequence ID" value="OGG61290.1"/>
    <property type="molecule type" value="Genomic_DNA"/>
</dbReference>
<dbReference type="AlphaFoldDB" id="A0A1F6DIZ4"/>
<evidence type="ECO:0000313" key="2">
    <source>
        <dbReference type="Proteomes" id="UP000176511"/>
    </source>
</evidence>
<dbReference type="SUPFAM" id="SSF55729">
    <property type="entry name" value="Acyl-CoA N-acyltransferases (Nat)"/>
    <property type="match status" value="1"/>
</dbReference>
<comment type="caution">
    <text evidence="1">The sequence shown here is derived from an EMBL/GenBank/DDBJ whole genome shotgun (WGS) entry which is preliminary data.</text>
</comment>
<dbReference type="InterPro" id="IPR016181">
    <property type="entry name" value="Acyl_CoA_acyltransferase"/>
</dbReference>
<organism evidence="1 2">
    <name type="scientific">Candidatus Kaiserbacteria bacterium RIFCSPHIGHO2_02_FULL_49_34</name>
    <dbReference type="NCBI Taxonomy" id="1798491"/>
    <lineage>
        <taxon>Bacteria</taxon>
        <taxon>Candidatus Kaiseribacteriota</taxon>
    </lineage>
</organism>
<dbReference type="Proteomes" id="UP000176511">
    <property type="component" value="Unassembled WGS sequence"/>
</dbReference>